<feature type="domain" description="Methyltransferase" evidence="1">
    <location>
        <begin position="21"/>
        <end position="131"/>
    </location>
</feature>
<evidence type="ECO:0000313" key="2">
    <source>
        <dbReference type="EMBL" id="KKT59420.1"/>
    </source>
</evidence>
<dbReference type="Pfam" id="PF13847">
    <property type="entry name" value="Methyltransf_31"/>
    <property type="match status" value="1"/>
</dbReference>
<comment type="caution">
    <text evidence="2">The sequence shown here is derived from an EMBL/GenBank/DDBJ whole genome shotgun (WGS) entry which is preliminary data.</text>
</comment>
<organism evidence="2 3">
    <name type="scientific">Candidatus Giovannonibacteria bacterium GW2011_GWA1_44_25</name>
    <dbReference type="NCBI Taxonomy" id="1618645"/>
    <lineage>
        <taxon>Bacteria</taxon>
        <taxon>Candidatus Giovannoniibacteriota</taxon>
    </lineage>
</organism>
<accession>A0A0G1IJR5</accession>
<reference evidence="2 3" key="1">
    <citation type="journal article" date="2015" name="Nature">
        <title>rRNA introns, odd ribosomes, and small enigmatic genomes across a large radiation of phyla.</title>
        <authorList>
            <person name="Brown C.T."/>
            <person name="Hug L.A."/>
            <person name="Thomas B.C."/>
            <person name="Sharon I."/>
            <person name="Castelle C.J."/>
            <person name="Singh A."/>
            <person name="Wilkins M.J."/>
            <person name="Williams K.H."/>
            <person name="Banfield J.F."/>
        </authorList>
    </citation>
    <scope>NUCLEOTIDE SEQUENCE [LARGE SCALE GENOMIC DNA]</scope>
</reference>
<dbReference type="InterPro" id="IPR029063">
    <property type="entry name" value="SAM-dependent_MTases_sf"/>
</dbReference>
<dbReference type="Proteomes" id="UP000034087">
    <property type="component" value="Unassembled WGS sequence"/>
</dbReference>
<evidence type="ECO:0000313" key="3">
    <source>
        <dbReference type="Proteomes" id="UP000034087"/>
    </source>
</evidence>
<dbReference type="CDD" id="cd02440">
    <property type="entry name" value="AdoMet_MTases"/>
    <property type="match status" value="1"/>
</dbReference>
<dbReference type="PANTHER" id="PTHR43591">
    <property type="entry name" value="METHYLTRANSFERASE"/>
    <property type="match status" value="1"/>
</dbReference>
<dbReference type="Gene3D" id="3.40.50.150">
    <property type="entry name" value="Vaccinia Virus protein VP39"/>
    <property type="match status" value="1"/>
</dbReference>
<protein>
    <recommendedName>
        <fullName evidence="1">Methyltransferase domain-containing protein</fullName>
    </recommendedName>
</protein>
<name>A0A0G1IJR5_9BACT</name>
<dbReference type="InterPro" id="IPR025714">
    <property type="entry name" value="Methyltranfer_dom"/>
</dbReference>
<dbReference type="EMBL" id="LCIR01000013">
    <property type="protein sequence ID" value="KKT59420.1"/>
    <property type="molecule type" value="Genomic_DNA"/>
</dbReference>
<dbReference type="SUPFAM" id="SSF53335">
    <property type="entry name" value="S-adenosyl-L-methionine-dependent methyltransferases"/>
    <property type="match status" value="1"/>
</dbReference>
<gene>
    <name evidence="2" type="ORF">UW53_C0013G0021</name>
</gene>
<sequence>MANEAFLNPEEAIEAWDVRPGDKIADFGCGAGFFSVPLGKRVGPNGKVYALDIRPEALEATRAKVKLFHLFNIEPQRADLEAPRGSGIKDESIDKILISNIFFQVENKNAVVEEAYRILKEGGSIMAVEWKEDSVGGPALGERVGKDEVKKIMQNAGLSFFKEFNAGSNHYGMIFSKVK</sequence>
<proteinExistence type="predicted"/>
<evidence type="ECO:0000259" key="1">
    <source>
        <dbReference type="Pfam" id="PF13847"/>
    </source>
</evidence>
<dbReference type="AlphaFoldDB" id="A0A0G1IJR5"/>